<evidence type="ECO:0000256" key="4">
    <source>
        <dbReference type="ARBA" id="ARBA00023136"/>
    </source>
</evidence>
<dbReference type="InterPro" id="IPR006838">
    <property type="entry name" value="ADTRP_AIG1"/>
</dbReference>
<comment type="caution">
    <text evidence="6">The sequence shown here is derived from an EMBL/GenBank/DDBJ whole genome shotgun (WGS) entry which is preliminary data.</text>
</comment>
<name>A0ABR4NN57_9SACH</name>
<feature type="transmembrane region" description="Helical" evidence="5">
    <location>
        <begin position="129"/>
        <end position="153"/>
    </location>
</feature>
<evidence type="ECO:0000256" key="5">
    <source>
        <dbReference type="SAM" id="Phobius"/>
    </source>
</evidence>
<dbReference type="Pfam" id="PF04750">
    <property type="entry name" value="Far-17a_AIG1"/>
    <property type="match status" value="1"/>
</dbReference>
<comment type="subcellular location">
    <subcellularLocation>
        <location evidence="1">Endomembrane system</location>
        <topology evidence="1">Multi-pass membrane protein</topology>
    </subcellularLocation>
</comment>
<keyword evidence="4 5" id="KW-0472">Membrane</keyword>
<feature type="transmembrane region" description="Helical" evidence="5">
    <location>
        <begin position="44"/>
        <end position="63"/>
    </location>
</feature>
<feature type="transmembrane region" description="Helical" evidence="5">
    <location>
        <begin position="90"/>
        <end position="109"/>
    </location>
</feature>
<sequence length="239" mass="27264">MSGNFSFVINVACLTTSTYGYITGTNLPLPPVLKKAGHKQFFTNISLVVTMINNVANILNYLIQKSVGIDKKRKNKPFIANLSEIVSRHLTLPLALVLETVVPLVYWPLRIFFANLILTLDTDQPDRPLIPLSIDLAIHFFPFVFLITDHYYSGSGLKFRLSNKTVWFIVVAIAVGYYKFLQALIDPNEGQAYPYPFLDVPEPYKTIIFVITGTVAWWFYTVYQRFPPKSLIDETFKLD</sequence>
<accession>A0ABR4NN57</accession>
<dbReference type="EMBL" id="JBEVYD010000012">
    <property type="protein sequence ID" value="KAL3229236.1"/>
    <property type="molecule type" value="Genomic_DNA"/>
</dbReference>
<dbReference type="Proteomes" id="UP001623330">
    <property type="component" value="Unassembled WGS sequence"/>
</dbReference>
<reference evidence="6 7" key="1">
    <citation type="submission" date="2024-05" db="EMBL/GenBank/DDBJ databases">
        <title>Long read based assembly of the Candida bracarensis genome reveals expanded adhesin content.</title>
        <authorList>
            <person name="Marcet-Houben M."/>
            <person name="Ksiezopolska E."/>
            <person name="Gabaldon T."/>
        </authorList>
    </citation>
    <scope>NUCLEOTIDE SEQUENCE [LARGE SCALE GENOMIC DNA]</scope>
    <source>
        <strain evidence="6 7">CBM6</strain>
    </source>
</reference>
<keyword evidence="2 5" id="KW-0812">Transmembrane</keyword>
<organism evidence="6 7">
    <name type="scientific">Nakaseomyces bracarensis</name>
    <dbReference type="NCBI Taxonomy" id="273131"/>
    <lineage>
        <taxon>Eukaryota</taxon>
        <taxon>Fungi</taxon>
        <taxon>Dikarya</taxon>
        <taxon>Ascomycota</taxon>
        <taxon>Saccharomycotina</taxon>
        <taxon>Saccharomycetes</taxon>
        <taxon>Saccharomycetales</taxon>
        <taxon>Saccharomycetaceae</taxon>
        <taxon>Nakaseomyces</taxon>
    </lineage>
</organism>
<feature type="transmembrane region" description="Helical" evidence="5">
    <location>
        <begin position="165"/>
        <end position="184"/>
    </location>
</feature>
<evidence type="ECO:0000256" key="3">
    <source>
        <dbReference type="ARBA" id="ARBA00022989"/>
    </source>
</evidence>
<dbReference type="PANTHER" id="PTHR10989:SF16">
    <property type="entry name" value="AT02829P-RELATED"/>
    <property type="match status" value="1"/>
</dbReference>
<evidence type="ECO:0000256" key="1">
    <source>
        <dbReference type="ARBA" id="ARBA00004127"/>
    </source>
</evidence>
<gene>
    <name evidence="6" type="ORF">RNJ44_02323</name>
</gene>
<evidence type="ECO:0000313" key="7">
    <source>
        <dbReference type="Proteomes" id="UP001623330"/>
    </source>
</evidence>
<feature type="transmembrane region" description="Helical" evidence="5">
    <location>
        <begin position="204"/>
        <end position="223"/>
    </location>
</feature>
<keyword evidence="7" id="KW-1185">Reference proteome</keyword>
<evidence type="ECO:0000256" key="2">
    <source>
        <dbReference type="ARBA" id="ARBA00022692"/>
    </source>
</evidence>
<keyword evidence="3 5" id="KW-1133">Transmembrane helix</keyword>
<proteinExistence type="predicted"/>
<dbReference type="PANTHER" id="PTHR10989">
    <property type="entry name" value="ANDROGEN-INDUCED PROTEIN 1-RELATED"/>
    <property type="match status" value="1"/>
</dbReference>
<protein>
    <submittedName>
        <fullName evidence="6">Uncharacterized protein</fullName>
    </submittedName>
</protein>
<evidence type="ECO:0000313" key="6">
    <source>
        <dbReference type="EMBL" id="KAL3229236.1"/>
    </source>
</evidence>